<accession>A0AAV7FC21</accession>
<dbReference type="InterPro" id="IPR046960">
    <property type="entry name" value="PPR_At4g14850-like_plant"/>
</dbReference>
<dbReference type="Pfam" id="PF13041">
    <property type="entry name" value="PPR_2"/>
    <property type="match status" value="3"/>
</dbReference>
<feature type="domain" description="DYW" evidence="4">
    <location>
        <begin position="882"/>
        <end position="974"/>
    </location>
</feature>
<dbReference type="Pfam" id="PF01535">
    <property type="entry name" value="PPR"/>
    <property type="match status" value="6"/>
</dbReference>
<comment type="similarity">
    <text evidence="1">Belongs to the PPR family. PCMP-H subfamily.</text>
</comment>
<evidence type="ECO:0000256" key="3">
    <source>
        <dbReference type="PROSITE-ProRule" id="PRU00708"/>
    </source>
</evidence>
<keyword evidence="6" id="KW-1185">Reference proteome</keyword>
<feature type="repeat" description="PPR" evidence="3">
    <location>
        <begin position="464"/>
        <end position="498"/>
    </location>
</feature>
<dbReference type="GO" id="GO:0009451">
    <property type="term" value="P:RNA modification"/>
    <property type="evidence" value="ECO:0007669"/>
    <property type="project" value="InterPro"/>
</dbReference>
<dbReference type="FunFam" id="1.25.40.10:FF:000344">
    <property type="entry name" value="Pentatricopeptide repeat-containing protein"/>
    <property type="match status" value="2"/>
</dbReference>
<organism evidence="5 6">
    <name type="scientific">Aristolochia fimbriata</name>
    <name type="common">White veined hardy Dutchman's pipe vine</name>
    <dbReference type="NCBI Taxonomy" id="158543"/>
    <lineage>
        <taxon>Eukaryota</taxon>
        <taxon>Viridiplantae</taxon>
        <taxon>Streptophyta</taxon>
        <taxon>Embryophyta</taxon>
        <taxon>Tracheophyta</taxon>
        <taxon>Spermatophyta</taxon>
        <taxon>Magnoliopsida</taxon>
        <taxon>Magnoliidae</taxon>
        <taxon>Piperales</taxon>
        <taxon>Aristolochiaceae</taxon>
        <taxon>Aristolochia</taxon>
    </lineage>
</organism>
<dbReference type="InterPro" id="IPR011990">
    <property type="entry name" value="TPR-like_helical_dom_sf"/>
</dbReference>
<comment type="caution">
    <text evidence="5">The sequence shown here is derived from an EMBL/GenBank/DDBJ whole genome shotgun (WGS) entry which is preliminary data.</text>
</comment>
<name>A0AAV7FC21_ARIFI</name>
<dbReference type="PANTHER" id="PTHR47926:SF383">
    <property type="entry name" value="DYW DOMAIN-CONTAINING PROTEIN"/>
    <property type="match status" value="1"/>
</dbReference>
<dbReference type="InterPro" id="IPR046848">
    <property type="entry name" value="E_motif"/>
</dbReference>
<dbReference type="FunFam" id="1.25.40.10:FF:000690">
    <property type="entry name" value="Pentatricopeptide repeat-containing protein"/>
    <property type="match status" value="1"/>
</dbReference>
<sequence length="974" mass="107767">MLWSITAISCQHHPCSLAAGVAKPRKAAFARKASFRSPPSSVAVQSFQVQTPHLQPTRFQEISKLCGEGRLSDAFDLLHNDVRNLGFSQEAVDAIGLLLQSCGQTKELEIGRRVHEIVSLSPQLSRHVVLTTRLVTMYSMCGCPVDARRVFDGLEERNLFQWNAIISGYTRNEMWVEAVSLFLQLISTTVLVPDNFTLPCIVKACAGLDAVELGQTVHGLAMKMGLASDIFVGNAVVAMYGKCGLLEQSLKVFETMCERNLVTWNTMICCFSENGFAQESFDLCREMMEVEGLIPDAATLVTILPICAAEEEIERGRVIHGLAVKLGLNNEVQLNNALIDMYAKCGFVFDAQILFDNALQKNVVTWNTMIGGLSTNGMVQDIFDVLRQMTMKEGMAANSITVLNVLPSCLEQTKLLSLKELHGYAIRNLFDSSGLVASALIAAYAKCGSLVSAKHIFSGLILKSVSSWNAIIGGYAQNGDPTKAIYMFFEMRSSDSTPDGYTIGSLLLAFAHLKSLRDGKVVHAFILRNGLESDSFIGISLLSLYTQCGHLVSARTLFNEMQEKDLVCWNVMISGYSQNGHPTEAALLFQQMQLEGIRPCEISVTGVLTACSQMAALKLGKAIHCFALKEELAENPFVGSSIIDMYAKCGCIDLSCHLFNRLNEKDLVCWTVMIAGHGIHGQGREAVELFERMQKEAGIKPDEFTFIGLLMACSHAGMVEEGMKYFDDMRKIHGIEPKLQHYSCLVDMLGRAGHLTDAARIIDEMPVEPDSGIWSALLGACRIHGAIGLGERCASKLLELDPDKAENYVLASNLFAGSARWDKVRRLRGRMKERDLQKEAGRSWIEMEGKVDHFTVGDISHPESDEIQRMWGSLERKISKLGYIPDTSSVLHELEEGEKVEILRRHSEKLAIAYGLLRTGKGVTLRVCKNLRMCSDCHSAAKFISVVSEREIVVRDNKRFHHFKDGLCSCGDYW</sequence>
<feature type="repeat" description="PPR" evidence="3">
    <location>
        <begin position="666"/>
        <end position="701"/>
    </location>
</feature>
<feature type="repeat" description="PPR" evidence="3">
    <location>
        <begin position="158"/>
        <end position="192"/>
    </location>
</feature>
<evidence type="ECO:0000313" key="6">
    <source>
        <dbReference type="Proteomes" id="UP000825729"/>
    </source>
</evidence>
<feature type="repeat" description="PPR" evidence="3">
    <location>
        <begin position="260"/>
        <end position="295"/>
    </location>
</feature>
<dbReference type="InterPro" id="IPR032867">
    <property type="entry name" value="DYW_dom"/>
</dbReference>
<protein>
    <recommendedName>
        <fullName evidence="4">DYW domain-containing protein</fullName>
    </recommendedName>
</protein>
<dbReference type="NCBIfam" id="TIGR00756">
    <property type="entry name" value="PPR"/>
    <property type="match status" value="7"/>
</dbReference>
<evidence type="ECO:0000256" key="1">
    <source>
        <dbReference type="ARBA" id="ARBA00006643"/>
    </source>
</evidence>
<dbReference type="Pfam" id="PF20431">
    <property type="entry name" value="E_motif"/>
    <property type="match status" value="1"/>
</dbReference>
<feature type="repeat" description="PPR" evidence="3">
    <location>
        <begin position="362"/>
        <end position="392"/>
    </location>
</feature>
<dbReference type="InterPro" id="IPR002885">
    <property type="entry name" value="PPR_rpt"/>
</dbReference>
<reference evidence="5 6" key="1">
    <citation type="submission" date="2021-07" db="EMBL/GenBank/DDBJ databases">
        <title>The Aristolochia fimbriata genome: insights into angiosperm evolution, floral development and chemical biosynthesis.</title>
        <authorList>
            <person name="Jiao Y."/>
        </authorList>
    </citation>
    <scope>NUCLEOTIDE SEQUENCE [LARGE SCALE GENOMIC DNA]</scope>
    <source>
        <strain evidence="5">IBCAS-2021</strain>
        <tissue evidence="5">Leaf</tissue>
    </source>
</reference>
<dbReference type="GO" id="GO:0003729">
    <property type="term" value="F:mRNA binding"/>
    <property type="evidence" value="ECO:0007669"/>
    <property type="project" value="UniProtKB-ARBA"/>
</dbReference>
<keyword evidence="2" id="KW-0677">Repeat</keyword>
<feature type="repeat" description="PPR" evidence="3">
    <location>
        <begin position="702"/>
        <end position="737"/>
    </location>
</feature>
<gene>
    <name evidence="5" type="ORF">H6P81_003260</name>
</gene>
<evidence type="ECO:0000259" key="4">
    <source>
        <dbReference type="Pfam" id="PF14432"/>
    </source>
</evidence>
<dbReference type="Proteomes" id="UP000825729">
    <property type="component" value="Unassembled WGS sequence"/>
</dbReference>
<dbReference type="PANTHER" id="PTHR47926">
    <property type="entry name" value="PENTATRICOPEPTIDE REPEAT-CONTAINING PROTEIN"/>
    <property type="match status" value="1"/>
</dbReference>
<dbReference type="AlphaFoldDB" id="A0AAV7FC21"/>
<evidence type="ECO:0000256" key="2">
    <source>
        <dbReference type="ARBA" id="ARBA00022737"/>
    </source>
</evidence>
<dbReference type="Gene3D" id="1.25.40.10">
    <property type="entry name" value="Tetratricopeptide repeat domain"/>
    <property type="match status" value="6"/>
</dbReference>
<dbReference type="EMBL" id="JAINDJ010000002">
    <property type="protein sequence ID" value="KAG9458752.1"/>
    <property type="molecule type" value="Genomic_DNA"/>
</dbReference>
<feature type="repeat" description="PPR" evidence="3">
    <location>
        <begin position="565"/>
        <end position="599"/>
    </location>
</feature>
<dbReference type="Pfam" id="PF14432">
    <property type="entry name" value="DYW_deaminase"/>
    <property type="match status" value="1"/>
</dbReference>
<dbReference type="GO" id="GO:0008270">
    <property type="term" value="F:zinc ion binding"/>
    <property type="evidence" value="ECO:0007669"/>
    <property type="project" value="InterPro"/>
</dbReference>
<proteinExistence type="inferred from homology"/>
<evidence type="ECO:0000313" key="5">
    <source>
        <dbReference type="EMBL" id="KAG9458752.1"/>
    </source>
</evidence>
<dbReference type="PROSITE" id="PS51375">
    <property type="entry name" value="PPR"/>
    <property type="match status" value="7"/>
</dbReference>